<proteinExistence type="predicted"/>
<keyword evidence="1" id="KW-0732">Signal</keyword>
<feature type="signal peptide" evidence="1">
    <location>
        <begin position="1"/>
        <end position="28"/>
    </location>
</feature>
<evidence type="ECO:0000313" key="3">
    <source>
        <dbReference type="Proteomes" id="UP000253744"/>
    </source>
</evidence>
<dbReference type="PANTHER" id="PTHR38075:SF1">
    <property type="entry name" value="DUF4139 DOMAIN-CONTAINING PROTEIN"/>
    <property type="match status" value="1"/>
</dbReference>
<evidence type="ECO:0000313" key="2">
    <source>
        <dbReference type="EMBL" id="AXG98096.1"/>
    </source>
</evidence>
<dbReference type="EMBL" id="CP031158">
    <property type="protein sequence ID" value="AXG98096.1"/>
    <property type="molecule type" value="Genomic_DNA"/>
</dbReference>
<reference evidence="2 3" key="1">
    <citation type="submission" date="2018-07" db="EMBL/GenBank/DDBJ databases">
        <title>Complete Genome and Methylome Analysis of Deinococcus wulumuqiensis NEB 479.</title>
        <authorList>
            <person name="Fomenkov A."/>
            <person name="Luyten Y."/>
            <person name="Vincze T."/>
            <person name="Anton B.P."/>
            <person name="Clark T."/>
            <person name="Roberts R.J."/>
            <person name="Morgan R.D."/>
        </authorList>
    </citation>
    <scope>NUCLEOTIDE SEQUENCE [LARGE SCALE GENOMIC DNA]</scope>
    <source>
        <strain evidence="2 3">NEB 479</strain>
    </source>
</reference>
<organism evidence="2 3">
    <name type="scientific">Deinococcus wulumuqiensis</name>
    <dbReference type="NCBI Taxonomy" id="980427"/>
    <lineage>
        <taxon>Bacteria</taxon>
        <taxon>Thermotogati</taxon>
        <taxon>Deinococcota</taxon>
        <taxon>Deinococci</taxon>
        <taxon>Deinococcales</taxon>
        <taxon>Deinococcaceae</taxon>
        <taxon>Deinococcus</taxon>
    </lineage>
</organism>
<gene>
    <name evidence="2" type="ORF">DVJ83_01760</name>
</gene>
<evidence type="ECO:0008006" key="4">
    <source>
        <dbReference type="Google" id="ProtNLM"/>
    </source>
</evidence>
<protein>
    <recommendedName>
        <fullName evidence="4">DUF4139 domain-containing protein</fullName>
    </recommendedName>
</protein>
<sequence>MLYAARMTRRFPLLPLAALCLLTPLAQAADLRLYPSFAEVTTPPLKVEGGAVTVPFPRADWAWTVPGSLRLLGVPVTRTRVTPGVNPLQAHEGEAVRVLRGGLNLPGTLVDAGALLVQLGSGEYLTVRPDELALSTRPPSSRDVADVKVRFETGGAGEARLLYQTRALSWKPRYDLDASGGAATLHALAEIRNAGEQAFSGGADLYAGDVRLVPENVLTPASVGVGEQGFGAATTSTAGNVAQDRAVLSLGEVRGLQRYALSRPLTIGPRETQTLPFLTPKLSTFARYARVSTYFSPQNSSGRAGRFYKFTADAALPAGPLTVREDGVLVGTVGLGAATAGQLSDLSLGADPDLRFARRVTLLNTEKDSAGRTLSRSYRVTYTLTSTKSAAITTEVREQVYGQGVVVDGKAQNGNPATVVRYAAVPAGGQANVTFTVKVRGG</sequence>
<dbReference type="STRING" id="1288484.GCA_000348665_00736"/>
<dbReference type="AlphaFoldDB" id="A0A345IEH4"/>
<accession>A0A345IEH4</accession>
<name>A0A345IEH4_9DEIO</name>
<dbReference type="PANTHER" id="PTHR38075">
    <property type="entry name" value="DUF4139 DOMAIN-CONTAINING PROTEIN"/>
    <property type="match status" value="1"/>
</dbReference>
<dbReference type="Proteomes" id="UP000253744">
    <property type="component" value="Chromosome"/>
</dbReference>
<dbReference type="KEGG" id="dwu:DVJ83_01760"/>
<evidence type="ECO:0000256" key="1">
    <source>
        <dbReference type="SAM" id="SignalP"/>
    </source>
</evidence>
<feature type="chain" id="PRO_5016700740" description="DUF4139 domain-containing protein" evidence="1">
    <location>
        <begin position="29"/>
        <end position="442"/>
    </location>
</feature>